<reference evidence="1" key="1">
    <citation type="journal article" date="2023" name="ISME Commun">
        <title>Diversity of Bathyarchaeia viruses in metagenomes and virus-encoded CRISPR system components.</title>
        <authorList>
            <person name="Duan C."/>
            <person name="Liu Y."/>
            <person name="Liu Y."/>
            <person name="Liu L."/>
            <person name="Cai M."/>
            <person name="Zhang R."/>
            <person name="Zeng Q."/>
            <person name="Koonin E.V."/>
            <person name="Krupovic M."/>
            <person name="Li M."/>
        </authorList>
    </citation>
    <scope>NUCLEOTIDE SEQUENCE</scope>
    <source>
        <strain evidence="1">Chiyou-1</strain>
    </source>
</reference>
<protein>
    <submittedName>
        <fullName evidence="1">Uncharacterized protein</fullName>
    </submittedName>
</protein>
<organism evidence="1">
    <name type="scientific">Ligamenvirales sp</name>
    <dbReference type="NCBI Taxonomy" id="2832923"/>
    <lineage>
        <taxon>Viruses</taxon>
        <taxon>Adnaviria</taxon>
        <taxon>Zilligvirae</taxon>
        <taxon>Taleaviricota</taxon>
        <taxon>Tokiviricetes</taxon>
        <taxon>Ligamenvirales</taxon>
    </lineage>
</organism>
<proteinExistence type="predicted"/>
<sequence>MTTLDDIEAYIDTIRKVAKGDSVTREDMHSIRLGIVKLIEYLKERGVTHPYLTNAENEIMKVGVLKSMDIVSPEKENAIVMSLYWLWRLIEKLAYLQYTDSIILSEPIFFARKEFFVDYTWSDTTPHFFNYDPNYTSSYVLPSAIELDKPAANHKRSYEYYGTPLCYTFGWYWHSNFTAMNTFKFNMRMGAYHGYDGTRANIALVIGNPGIFDETEQPALPYCLLSWSMYSLGYPNGSYDKSLYGYIVLTDPPILRFTPANPPHVAYRDITSLAGSSVNLLVGYNDAWLADWDQWASLHRLSYFVTGQATHVRYELRREIEIEGYSIRIIRRDGFDELWIKRGREGLLISFNDKVEVVEEIRRGNVTESLNKYDEVFASGREKPIVSDDTVLIIRRMSTGIPLRVVLKFVKKTGRLLVVYGEEGKNMFQISGI</sequence>
<dbReference type="EMBL" id="PP467602">
    <property type="protein sequence ID" value="WYC14535.1"/>
    <property type="molecule type" value="Genomic_DNA"/>
</dbReference>
<name>A0AAU6PXD3_9VIRU</name>
<reference evidence="1" key="2">
    <citation type="submission" date="2024-03" db="EMBL/GenBank/DDBJ databases">
        <authorList>
            <person name="Roux S."/>
            <person name="Duan C."/>
        </authorList>
    </citation>
    <scope>NUCLEOTIDE SEQUENCE</scope>
    <source>
        <strain evidence="1">Chiyou-1</strain>
    </source>
</reference>
<evidence type="ECO:0000313" key="1">
    <source>
        <dbReference type="EMBL" id="WYC14535.1"/>
    </source>
</evidence>
<accession>A0AAU6PXD3</accession>